<keyword evidence="3" id="KW-1185">Reference proteome</keyword>
<evidence type="ECO:0000313" key="3">
    <source>
        <dbReference type="Proteomes" id="UP000233080"/>
    </source>
</evidence>
<dbReference type="AlphaFoldDB" id="A0A2K5IZN3"/>
<dbReference type="Pfam" id="PF15050">
    <property type="entry name" value="SCIMP"/>
    <property type="match status" value="1"/>
</dbReference>
<keyword evidence="1" id="KW-1133">Transmembrane helix</keyword>
<dbReference type="PANTHER" id="PTHR12044">
    <property type="entry name" value="BCL2 INTERACTING MEDIATOR OF CELL DEATH"/>
    <property type="match status" value="1"/>
</dbReference>
<dbReference type="GO" id="GO:0001772">
    <property type="term" value="C:immunological synapse"/>
    <property type="evidence" value="ECO:0007669"/>
    <property type="project" value="InterPro"/>
</dbReference>
<organism evidence="2 3">
    <name type="scientific">Colobus angolensis palliatus</name>
    <name type="common">Peters' Angolan colobus</name>
    <dbReference type="NCBI Taxonomy" id="336983"/>
    <lineage>
        <taxon>Eukaryota</taxon>
        <taxon>Metazoa</taxon>
        <taxon>Chordata</taxon>
        <taxon>Craniata</taxon>
        <taxon>Vertebrata</taxon>
        <taxon>Euteleostomi</taxon>
        <taxon>Mammalia</taxon>
        <taxon>Eutheria</taxon>
        <taxon>Euarchontoglires</taxon>
        <taxon>Primates</taxon>
        <taxon>Haplorrhini</taxon>
        <taxon>Catarrhini</taxon>
        <taxon>Cercopithecidae</taxon>
        <taxon>Colobinae</taxon>
        <taxon>Colobus</taxon>
    </lineage>
</organism>
<accession>A0A2K5IZN3</accession>
<evidence type="ECO:0008006" key="4">
    <source>
        <dbReference type="Google" id="ProtNLM"/>
    </source>
</evidence>
<reference evidence="2" key="2">
    <citation type="submission" date="2025-09" db="UniProtKB">
        <authorList>
            <consortium name="Ensembl"/>
        </authorList>
    </citation>
    <scope>IDENTIFICATION</scope>
</reference>
<keyword evidence="1" id="KW-0472">Membrane</keyword>
<reference evidence="2" key="1">
    <citation type="submission" date="2025-08" db="UniProtKB">
        <authorList>
            <consortium name="Ensembl"/>
        </authorList>
    </citation>
    <scope>IDENTIFICATION</scope>
</reference>
<dbReference type="Proteomes" id="UP000233080">
    <property type="component" value="Unassembled WGS sequence"/>
</dbReference>
<dbReference type="GO" id="GO:0097197">
    <property type="term" value="C:tetraspanin-enriched microdomain"/>
    <property type="evidence" value="ECO:0007669"/>
    <property type="project" value="InterPro"/>
</dbReference>
<dbReference type="Ensembl" id="ENSCANT00000044950.1">
    <property type="protein sequence ID" value="ENSCANP00000021972.1"/>
    <property type="gene ID" value="ENSCANG00000034427.1"/>
</dbReference>
<evidence type="ECO:0000313" key="2">
    <source>
        <dbReference type="Ensembl" id="ENSCANP00000021972.1"/>
    </source>
</evidence>
<protein>
    <recommendedName>
        <fullName evidence="4">SLP adaptor and CSK interacting membrane protein</fullName>
    </recommendedName>
</protein>
<keyword evidence="1" id="KW-0812">Transmembrane</keyword>
<dbReference type="InterPro" id="IPR028181">
    <property type="entry name" value="SCIMP"/>
</dbReference>
<sequence length="129" mass="14530">DTFTVQDSTAMSWWRNNFWIILAVAIIVVSVGLGLILYCVCKWQLRQGKKWEIAKPLKNKQADEEKMYENVLNESPVQLPPLPPRNWPSLEDSHGVSLCHPGWSAVARSQLTASSASRVHAILLPQPPE</sequence>
<evidence type="ECO:0000256" key="1">
    <source>
        <dbReference type="SAM" id="Phobius"/>
    </source>
</evidence>
<dbReference type="InterPro" id="IPR052133">
    <property type="entry name" value="Immune_Signaling-Apoptosis_Reg"/>
</dbReference>
<name>A0A2K5IZN3_COLAP</name>
<feature type="transmembrane region" description="Helical" evidence="1">
    <location>
        <begin position="18"/>
        <end position="40"/>
    </location>
</feature>
<dbReference type="PANTHER" id="PTHR12044:SF11">
    <property type="entry name" value="SLP ADAPTER AND CSK-INTERACTING MEMBRANE PROTEIN"/>
    <property type="match status" value="1"/>
</dbReference>
<proteinExistence type="predicted"/>